<dbReference type="AlphaFoldDB" id="Q486Y2"/>
<evidence type="ECO:0000313" key="2">
    <source>
        <dbReference type="Proteomes" id="UP000000547"/>
    </source>
</evidence>
<dbReference type="HOGENOM" id="CLU_3250010_0_0_6"/>
<sequence length="42" mass="5157">MNHQSTFSVNVLALKKYNNEFDLLPPKKWLVYKNVIQRYLFR</sequence>
<evidence type="ECO:0000313" key="1">
    <source>
        <dbReference type="EMBL" id="AAZ24144.1"/>
    </source>
</evidence>
<protein>
    <submittedName>
        <fullName evidence="1">Uncharacterized protein</fullName>
    </submittedName>
</protein>
<dbReference type="STRING" id="167879.CPS_1140"/>
<name>Q486Y2_COLP3</name>
<proteinExistence type="predicted"/>
<organism evidence="1 2">
    <name type="scientific">Colwellia psychrerythraea (strain 34H / ATCC BAA-681)</name>
    <name type="common">Vibrio psychroerythus</name>
    <dbReference type="NCBI Taxonomy" id="167879"/>
    <lineage>
        <taxon>Bacteria</taxon>
        <taxon>Pseudomonadati</taxon>
        <taxon>Pseudomonadota</taxon>
        <taxon>Gammaproteobacteria</taxon>
        <taxon>Alteromonadales</taxon>
        <taxon>Colwelliaceae</taxon>
        <taxon>Colwellia</taxon>
    </lineage>
</organism>
<reference evidence="1" key="1">
    <citation type="journal article" date="2005" name="Proc. Natl. Acad. Sci. U.S.A.">
        <title>The psychrophilic lifestyle as revealed by the genome sequence of Colwellia psychrerythraea 34H through genomic and proteomic analyses.</title>
        <authorList>
            <person name="Methe B.A."/>
            <person name="Nelson K.E."/>
            <person name="Deming J.W."/>
            <person name="Momen B."/>
            <person name="Melamud E."/>
            <person name="Zhang X."/>
            <person name="Moult J."/>
            <person name="Madupu R."/>
            <person name="Nelson W.C."/>
            <person name="Dodson R.J."/>
            <person name="Brinkac L.M."/>
            <person name="Daugherty S.C."/>
            <person name="Durkin A.S."/>
            <person name="DeBoy R.T."/>
            <person name="Kolonay J.F."/>
            <person name="Sullivan S.A."/>
            <person name="Zhou L."/>
            <person name="Davidsen T.M."/>
            <person name="Wu M."/>
            <person name="Huston A.L."/>
            <person name="Lewis M."/>
            <person name="Weaver B."/>
            <person name="Weidman J.F."/>
            <person name="Khouri H."/>
            <person name="Utterback T.R."/>
            <person name="Feldblyum T.V."/>
            <person name="Fraser C.M."/>
        </authorList>
    </citation>
    <scope>NUCLEOTIDE SEQUENCE [LARGE SCALE GENOMIC DNA]</scope>
    <source>
        <strain evidence="1">34H</strain>
    </source>
</reference>
<dbReference type="EMBL" id="CP000083">
    <property type="protein sequence ID" value="AAZ24144.1"/>
    <property type="molecule type" value="Genomic_DNA"/>
</dbReference>
<dbReference type="Proteomes" id="UP000000547">
    <property type="component" value="Chromosome"/>
</dbReference>
<gene>
    <name evidence="1" type="ordered locus">CPS_1140</name>
</gene>
<dbReference type="KEGG" id="cps:CPS_1140"/>
<accession>Q486Y2</accession>